<dbReference type="STRING" id="665118.SAMN02983003_2038"/>
<sequence>MTRQPVAPASRKLRCAVYTRKSSEEGLEQDFNSLDAQREAGEACIASQRAEGWILVPDRYDDGGISGGTLDRPALARLRSDIDRGKIDVVVVYKIDRISRSLTHFLSLIEEFNQAEVTFVSVTQHLNTTTAAGRLMLNVLASFGQFEREQTGERIRDKIAASRAKGIWMGGPVPLGYRALDRKLTPVESEAKVVRLIFQRFAELGSATKLAGELTKSGIVNRKGKRFDKGSIYKVLNNKVYNGKAVHKQQEYQGEHQAIVDDDLWGKVHSMLQVSPRTRAARTRAKTPALLKGLIFAPSGRAMSPTHTRRRGKLYRYYISQDVLKSGPDACPVRRVPAGEVESAVIDQVRQLVRAPEIIFQTWNAARASLPDIDERDVREGLVAFDQIWDELFPAEQARIVQLLVDRVDVSDQGLQIHLKTKGLTGLVKEVLPQTAAPTS</sequence>
<proteinExistence type="predicted"/>
<dbReference type="InterPro" id="IPR038109">
    <property type="entry name" value="DNA_bind_recomb_sf"/>
</dbReference>
<dbReference type="AlphaFoldDB" id="A0A1K2HXT1"/>
<dbReference type="RefSeq" id="WP_072342288.1">
    <property type="nucleotide sequence ID" value="NZ_FPKU01000002.1"/>
</dbReference>
<dbReference type="Pfam" id="PF07508">
    <property type="entry name" value="Recombinase"/>
    <property type="match status" value="1"/>
</dbReference>
<evidence type="ECO:0000259" key="2">
    <source>
        <dbReference type="PROSITE" id="PS51737"/>
    </source>
</evidence>
<dbReference type="GO" id="GO:0003677">
    <property type="term" value="F:DNA binding"/>
    <property type="evidence" value="ECO:0007669"/>
    <property type="project" value="InterPro"/>
</dbReference>
<dbReference type="Proteomes" id="UP000183447">
    <property type="component" value="Unassembled WGS sequence"/>
</dbReference>
<dbReference type="InterPro" id="IPR036162">
    <property type="entry name" value="Resolvase-like_N_sf"/>
</dbReference>
<dbReference type="Pfam" id="PF13408">
    <property type="entry name" value="Zn_ribbon_recom"/>
    <property type="match status" value="1"/>
</dbReference>
<organism evidence="3 4">
    <name type="scientific">Devosia enhydra</name>
    <dbReference type="NCBI Taxonomy" id="665118"/>
    <lineage>
        <taxon>Bacteria</taxon>
        <taxon>Pseudomonadati</taxon>
        <taxon>Pseudomonadota</taxon>
        <taxon>Alphaproteobacteria</taxon>
        <taxon>Hyphomicrobiales</taxon>
        <taxon>Devosiaceae</taxon>
        <taxon>Devosia</taxon>
    </lineage>
</organism>
<dbReference type="SMART" id="SM00857">
    <property type="entry name" value="Resolvase"/>
    <property type="match status" value="1"/>
</dbReference>
<protein>
    <submittedName>
        <fullName evidence="3">Site-specific DNA recombinase</fullName>
    </submittedName>
</protein>
<dbReference type="SUPFAM" id="SSF53041">
    <property type="entry name" value="Resolvase-like"/>
    <property type="match status" value="1"/>
</dbReference>
<evidence type="ECO:0000313" key="4">
    <source>
        <dbReference type="Proteomes" id="UP000183447"/>
    </source>
</evidence>
<accession>A0A1K2HXT1</accession>
<dbReference type="PANTHER" id="PTHR30461">
    <property type="entry name" value="DNA-INVERTASE FROM LAMBDOID PROPHAGE"/>
    <property type="match status" value="1"/>
</dbReference>
<feature type="domain" description="Resolvase/invertase-type recombinase catalytic" evidence="1">
    <location>
        <begin position="14"/>
        <end position="166"/>
    </location>
</feature>
<dbReference type="PROSITE" id="PS51736">
    <property type="entry name" value="RECOMBINASES_3"/>
    <property type="match status" value="1"/>
</dbReference>
<evidence type="ECO:0000313" key="3">
    <source>
        <dbReference type="EMBL" id="SFZ84488.1"/>
    </source>
</evidence>
<dbReference type="InterPro" id="IPR050639">
    <property type="entry name" value="SSR_resolvase"/>
</dbReference>
<dbReference type="Pfam" id="PF00239">
    <property type="entry name" value="Resolvase"/>
    <property type="match status" value="1"/>
</dbReference>
<dbReference type="Gene3D" id="3.40.50.1390">
    <property type="entry name" value="Resolvase, N-terminal catalytic domain"/>
    <property type="match status" value="1"/>
</dbReference>
<dbReference type="InterPro" id="IPR006119">
    <property type="entry name" value="Resolv_N"/>
</dbReference>
<name>A0A1K2HXT1_9HYPH</name>
<feature type="domain" description="Recombinase" evidence="2">
    <location>
        <begin position="174"/>
        <end position="278"/>
    </location>
</feature>
<dbReference type="OrthoDB" id="7475655at2"/>
<dbReference type="CDD" id="cd03768">
    <property type="entry name" value="SR_ResInv"/>
    <property type="match status" value="1"/>
</dbReference>
<dbReference type="InterPro" id="IPR011109">
    <property type="entry name" value="DNA_bind_recombinase_dom"/>
</dbReference>
<dbReference type="PANTHER" id="PTHR30461:SF23">
    <property type="entry name" value="DNA RECOMBINASE-RELATED"/>
    <property type="match status" value="1"/>
</dbReference>
<keyword evidence="4" id="KW-1185">Reference proteome</keyword>
<dbReference type="InterPro" id="IPR025827">
    <property type="entry name" value="Zn_ribbon_recom_dom"/>
</dbReference>
<gene>
    <name evidence="3" type="ORF">SAMN02983003_2038</name>
</gene>
<reference evidence="3 4" key="1">
    <citation type="submission" date="2016-11" db="EMBL/GenBank/DDBJ databases">
        <authorList>
            <person name="Jaros S."/>
            <person name="Januszkiewicz K."/>
            <person name="Wedrychowicz H."/>
        </authorList>
    </citation>
    <scope>NUCLEOTIDE SEQUENCE [LARGE SCALE GENOMIC DNA]</scope>
    <source>
        <strain evidence="3 4">ATCC 23634</strain>
    </source>
</reference>
<dbReference type="EMBL" id="FPKU01000002">
    <property type="protein sequence ID" value="SFZ84488.1"/>
    <property type="molecule type" value="Genomic_DNA"/>
</dbReference>
<evidence type="ECO:0000259" key="1">
    <source>
        <dbReference type="PROSITE" id="PS51736"/>
    </source>
</evidence>
<dbReference type="PROSITE" id="PS51737">
    <property type="entry name" value="RECOMBINASE_DNA_BIND"/>
    <property type="match status" value="1"/>
</dbReference>
<dbReference type="GO" id="GO:0000150">
    <property type="term" value="F:DNA strand exchange activity"/>
    <property type="evidence" value="ECO:0007669"/>
    <property type="project" value="InterPro"/>
</dbReference>
<dbReference type="Gene3D" id="3.90.1750.20">
    <property type="entry name" value="Putative Large Serine Recombinase, Chain B, Domain 2"/>
    <property type="match status" value="1"/>
</dbReference>